<dbReference type="InterPro" id="IPR003653">
    <property type="entry name" value="Peptidase_C48_C"/>
</dbReference>
<feature type="domain" description="Ubiquitin-like protease family profile" evidence="4">
    <location>
        <begin position="33"/>
        <end position="85"/>
    </location>
</feature>
<dbReference type="Proteomes" id="UP001311915">
    <property type="component" value="Unassembled WGS sequence"/>
</dbReference>
<protein>
    <recommendedName>
        <fullName evidence="4">Ubiquitin-like protease family profile domain-containing protein</fullName>
    </recommendedName>
</protein>
<accession>A0AAV9K2F5</accession>
<evidence type="ECO:0000256" key="2">
    <source>
        <dbReference type="ARBA" id="ARBA00022670"/>
    </source>
</evidence>
<comment type="caution">
    <text evidence="5">The sequence shown here is derived from an EMBL/GenBank/DDBJ whole genome shotgun (WGS) entry which is preliminary data.</text>
</comment>
<dbReference type="Pfam" id="PF02902">
    <property type="entry name" value="Peptidase_C48"/>
    <property type="match status" value="1"/>
</dbReference>
<dbReference type="GO" id="GO:0006508">
    <property type="term" value="P:proteolysis"/>
    <property type="evidence" value="ECO:0007669"/>
    <property type="project" value="UniProtKB-KW"/>
</dbReference>
<gene>
    <name evidence="5" type="ORF">R3W88_033123</name>
</gene>
<evidence type="ECO:0000259" key="4">
    <source>
        <dbReference type="Pfam" id="PF02902"/>
    </source>
</evidence>
<evidence type="ECO:0000313" key="6">
    <source>
        <dbReference type="Proteomes" id="UP001311915"/>
    </source>
</evidence>
<dbReference type="SUPFAM" id="SSF54001">
    <property type="entry name" value="Cysteine proteinases"/>
    <property type="match status" value="1"/>
</dbReference>
<organism evidence="5 6">
    <name type="scientific">Solanum pinnatisectum</name>
    <name type="common">tansyleaf nightshade</name>
    <dbReference type="NCBI Taxonomy" id="50273"/>
    <lineage>
        <taxon>Eukaryota</taxon>
        <taxon>Viridiplantae</taxon>
        <taxon>Streptophyta</taxon>
        <taxon>Embryophyta</taxon>
        <taxon>Tracheophyta</taxon>
        <taxon>Spermatophyta</taxon>
        <taxon>Magnoliopsida</taxon>
        <taxon>eudicotyledons</taxon>
        <taxon>Gunneridae</taxon>
        <taxon>Pentapetalae</taxon>
        <taxon>asterids</taxon>
        <taxon>lamiids</taxon>
        <taxon>Solanales</taxon>
        <taxon>Solanaceae</taxon>
        <taxon>Solanoideae</taxon>
        <taxon>Solaneae</taxon>
        <taxon>Solanum</taxon>
    </lineage>
</organism>
<dbReference type="Gene3D" id="3.40.395.10">
    <property type="entry name" value="Adenoviral Proteinase, Chain A"/>
    <property type="match status" value="1"/>
</dbReference>
<reference evidence="5 6" key="1">
    <citation type="submission" date="2023-10" db="EMBL/GenBank/DDBJ databases">
        <title>Genome-Wide Identification Analysis in wild type Solanum Pinnatisectum Reveals Some Genes Defensing Phytophthora Infestans.</title>
        <authorList>
            <person name="Sun C."/>
        </authorList>
    </citation>
    <scope>NUCLEOTIDE SEQUENCE [LARGE SCALE GENOMIC DNA]</scope>
    <source>
        <strain evidence="5">LQN</strain>
        <tissue evidence="5">Leaf</tissue>
    </source>
</reference>
<comment type="similarity">
    <text evidence="1">Belongs to the peptidase C48 family.</text>
</comment>
<keyword evidence="2" id="KW-0645">Protease</keyword>
<evidence type="ECO:0000256" key="1">
    <source>
        <dbReference type="ARBA" id="ARBA00005234"/>
    </source>
</evidence>
<keyword evidence="6" id="KW-1185">Reference proteome</keyword>
<dbReference type="AlphaFoldDB" id="A0AAV9K2F5"/>
<dbReference type="GO" id="GO:0008234">
    <property type="term" value="F:cysteine-type peptidase activity"/>
    <property type="evidence" value="ECO:0007669"/>
    <property type="project" value="InterPro"/>
</dbReference>
<proteinExistence type="inferred from homology"/>
<keyword evidence="3" id="KW-0378">Hydrolase</keyword>
<dbReference type="InterPro" id="IPR038765">
    <property type="entry name" value="Papain-like_cys_pep_sf"/>
</dbReference>
<sequence length="91" mass="10489">MIPLFLVCTDYYGIRKEIDWITDLHYARKPLGEPLAYVNRGNVPQQADNSIDCGLYTCAFAEYVCRGDTNILISKFDSTNLRVRYGAFVWE</sequence>
<evidence type="ECO:0000313" key="5">
    <source>
        <dbReference type="EMBL" id="KAK4707349.1"/>
    </source>
</evidence>
<dbReference type="EMBL" id="JAWPEI010000019">
    <property type="protein sequence ID" value="KAK4707349.1"/>
    <property type="molecule type" value="Genomic_DNA"/>
</dbReference>
<evidence type="ECO:0000256" key="3">
    <source>
        <dbReference type="ARBA" id="ARBA00022801"/>
    </source>
</evidence>
<name>A0AAV9K2F5_9SOLN</name>